<dbReference type="Proteomes" id="UP000183174">
    <property type="component" value="Unassembled WGS sequence"/>
</dbReference>
<keyword evidence="1" id="KW-0175">Coiled coil</keyword>
<reference evidence="2 3" key="1">
    <citation type="submission" date="2016-08" db="EMBL/GenBank/DDBJ databases">
        <authorList>
            <person name="Seilhamer J.J."/>
        </authorList>
    </citation>
    <scope>NUCLEOTIDE SEQUENCE [LARGE SCALE GENOMIC DNA]</scope>
    <source>
        <strain evidence="2 3">CCBAU 10071</strain>
    </source>
</reference>
<proteinExistence type="predicted"/>
<evidence type="ECO:0000256" key="1">
    <source>
        <dbReference type="SAM" id="Coils"/>
    </source>
</evidence>
<feature type="coiled-coil region" evidence="1">
    <location>
        <begin position="15"/>
        <end position="45"/>
    </location>
</feature>
<sequence>MAQRVRILKQSKSGLTHIARELVRLLDAIEELEELRERGRLAEAARVLH</sequence>
<protein>
    <submittedName>
        <fullName evidence="2">Uncharacterized protein</fullName>
    </submittedName>
</protein>
<name>A0A1C3W3T2_9BRAD</name>
<dbReference type="AlphaFoldDB" id="A0A1C3W3T2"/>
<dbReference type="EMBL" id="FMAE01000005">
    <property type="protein sequence ID" value="SCB34414.1"/>
    <property type="molecule type" value="Genomic_DNA"/>
</dbReference>
<organism evidence="2 3">
    <name type="scientific">Bradyrhizobium yuanmingense</name>
    <dbReference type="NCBI Taxonomy" id="108015"/>
    <lineage>
        <taxon>Bacteria</taxon>
        <taxon>Pseudomonadati</taxon>
        <taxon>Pseudomonadota</taxon>
        <taxon>Alphaproteobacteria</taxon>
        <taxon>Hyphomicrobiales</taxon>
        <taxon>Nitrobacteraceae</taxon>
        <taxon>Bradyrhizobium</taxon>
    </lineage>
</organism>
<evidence type="ECO:0000313" key="2">
    <source>
        <dbReference type="EMBL" id="SCB34414.1"/>
    </source>
</evidence>
<accession>A0A1C3W3T2</accession>
<evidence type="ECO:0000313" key="3">
    <source>
        <dbReference type="Proteomes" id="UP000183174"/>
    </source>
</evidence>
<gene>
    <name evidence="2" type="ORF">GA0061099_1005173</name>
</gene>